<feature type="transmembrane region" description="Helical" evidence="7">
    <location>
        <begin position="278"/>
        <end position="306"/>
    </location>
</feature>
<protein>
    <submittedName>
        <fullName evidence="8">Ribose transport system permease protein RbsC</fullName>
    </submittedName>
</protein>
<dbReference type="PATRIC" id="fig|857265.3.peg.3972"/>
<reference evidence="8 9" key="1">
    <citation type="submission" date="2015-07" db="EMBL/GenBank/DDBJ databases">
        <title>Draft genome sequence of the Amantichitinum ursilacus IGB-41, a new chitin-degrading bacterium.</title>
        <authorList>
            <person name="Kirstahler P."/>
            <person name="Guenther M."/>
            <person name="Grumaz C."/>
            <person name="Rupp S."/>
            <person name="Zibek S."/>
            <person name="Sohn K."/>
        </authorList>
    </citation>
    <scope>NUCLEOTIDE SEQUENCE [LARGE SCALE GENOMIC DNA]</scope>
    <source>
        <strain evidence="8 9">IGB-41</strain>
    </source>
</reference>
<evidence type="ECO:0000256" key="6">
    <source>
        <dbReference type="SAM" id="MobiDB-lite"/>
    </source>
</evidence>
<gene>
    <name evidence="8" type="primary">rbsC_8</name>
    <name evidence="8" type="ORF">WG78_19380</name>
</gene>
<dbReference type="InterPro" id="IPR001851">
    <property type="entry name" value="ABC_transp_permease"/>
</dbReference>
<feature type="transmembrane region" description="Helical" evidence="7">
    <location>
        <begin position="242"/>
        <end position="263"/>
    </location>
</feature>
<feature type="transmembrane region" description="Helical" evidence="7">
    <location>
        <begin position="190"/>
        <end position="211"/>
    </location>
</feature>
<dbReference type="CDD" id="cd06579">
    <property type="entry name" value="TM_PBP1_transp_AraH_like"/>
    <property type="match status" value="1"/>
</dbReference>
<keyword evidence="9" id="KW-1185">Reference proteome</keyword>
<evidence type="ECO:0000256" key="4">
    <source>
        <dbReference type="ARBA" id="ARBA00022989"/>
    </source>
</evidence>
<keyword evidence="5 7" id="KW-0472">Membrane</keyword>
<evidence type="ECO:0000256" key="2">
    <source>
        <dbReference type="ARBA" id="ARBA00022475"/>
    </source>
</evidence>
<feature type="transmembrane region" description="Helical" evidence="7">
    <location>
        <begin position="122"/>
        <end position="142"/>
    </location>
</feature>
<dbReference type="OrthoDB" id="9799990at2"/>
<feature type="transmembrane region" description="Helical" evidence="7">
    <location>
        <begin position="73"/>
        <end position="92"/>
    </location>
</feature>
<evidence type="ECO:0000256" key="5">
    <source>
        <dbReference type="ARBA" id="ARBA00023136"/>
    </source>
</evidence>
<evidence type="ECO:0000256" key="7">
    <source>
        <dbReference type="SAM" id="Phobius"/>
    </source>
</evidence>
<evidence type="ECO:0000313" key="8">
    <source>
        <dbReference type="EMBL" id="KPC49808.1"/>
    </source>
</evidence>
<keyword evidence="4 7" id="KW-1133">Transmembrane helix</keyword>
<dbReference type="AlphaFoldDB" id="A0A0N0GL79"/>
<dbReference type="STRING" id="857265.WG78_19380"/>
<dbReference type="EMBL" id="LAQT01000035">
    <property type="protein sequence ID" value="KPC49808.1"/>
    <property type="molecule type" value="Genomic_DNA"/>
</dbReference>
<evidence type="ECO:0000256" key="1">
    <source>
        <dbReference type="ARBA" id="ARBA00004651"/>
    </source>
</evidence>
<dbReference type="GO" id="GO:0005886">
    <property type="term" value="C:plasma membrane"/>
    <property type="evidence" value="ECO:0007669"/>
    <property type="project" value="UniProtKB-SubCell"/>
</dbReference>
<dbReference type="NCBIfam" id="NF008441">
    <property type="entry name" value="PRK11285.1"/>
    <property type="match status" value="1"/>
</dbReference>
<keyword evidence="3 7" id="KW-0812">Transmembrane</keyword>
<feature type="region of interest" description="Disordered" evidence="6">
    <location>
        <begin position="1"/>
        <end position="33"/>
    </location>
</feature>
<feature type="transmembrane region" description="Helical" evidence="7">
    <location>
        <begin position="99"/>
        <end position="116"/>
    </location>
</feature>
<dbReference type="Proteomes" id="UP000037939">
    <property type="component" value="Unassembled WGS sequence"/>
</dbReference>
<dbReference type="GO" id="GO:0022857">
    <property type="term" value="F:transmembrane transporter activity"/>
    <property type="evidence" value="ECO:0007669"/>
    <property type="project" value="InterPro"/>
</dbReference>
<evidence type="ECO:0000256" key="3">
    <source>
        <dbReference type="ARBA" id="ARBA00022692"/>
    </source>
</evidence>
<comment type="subcellular location">
    <subcellularLocation>
        <location evidence="1">Cell membrane</location>
        <topology evidence="1">Multi-pass membrane protein</topology>
    </subcellularLocation>
</comment>
<dbReference type="PANTHER" id="PTHR32196:SF37">
    <property type="entry name" value="L-ARABINOSE TRANSPORT SYSTEM PERMEASE PROTEIN ARAH"/>
    <property type="match status" value="1"/>
</dbReference>
<comment type="caution">
    <text evidence="8">The sequence shown here is derived from an EMBL/GenBank/DDBJ whole genome shotgun (WGS) entry which is preliminary data.</text>
</comment>
<feature type="transmembrane region" description="Helical" evidence="7">
    <location>
        <begin position="149"/>
        <end position="170"/>
    </location>
</feature>
<proteinExistence type="predicted"/>
<feature type="transmembrane region" description="Helical" evidence="7">
    <location>
        <begin position="45"/>
        <end position="67"/>
    </location>
</feature>
<sequence>MQTTPTQVQPLPAEPTSASANPPSAPPPPGRSAGQQKLIKFASDYSIILIFLVLFVVLSFNVEYFFSFTNMKGLALSVSQIGMVACTMMFCLASRDFDLSVGSTIAFAGVLCAMIINSTGSIVLGVGGSLLAGAAIGLFNGFTIAKLRINALIATLVTMGAVRGLGFIASHGQAVGISNEAFFNLGNNDLFGMPIPVLFWIGCVVVFGVMLNKTVYGRNTLAIGGNPDAARLAGVAVDRTRIYIFLIQGVVTALAGIILASRITSGQPNAGQGFELDVIAACVLGGVSLAGGRATISGVVVGVLIMGMVQNAMNLKNIDAFYQYEVRAAILFVAVLIDQLKNRGKTS</sequence>
<keyword evidence="2" id="KW-1003">Cell membrane</keyword>
<dbReference type="PANTHER" id="PTHR32196">
    <property type="entry name" value="ABC TRANSPORTER PERMEASE PROTEIN YPHD-RELATED-RELATED"/>
    <property type="match status" value="1"/>
</dbReference>
<dbReference type="Pfam" id="PF02653">
    <property type="entry name" value="BPD_transp_2"/>
    <property type="match status" value="1"/>
</dbReference>
<evidence type="ECO:0000313" key="9">
    <source>
        <dbReference type="Proteomes" id="UP000037939"/>
    </source>
</evidence>
<dbReference type="RefSeq" id="WP_053939458.1">
    <property type="nucleotide sequence ID" value="NZ_LAQT01000035.1"/>
</dbReference>
<organism evidence="8 9">
    <name type="scientific">Amantichitinum ursilacus</name>
    <dbReference type="NCBI Taxonomy" id="857265"/>
    <lineage>
        <taxon>Bacteria</taxon>
        <taxon>Pseudomonadati</taxon>
        <taxon>Pseudomonadota</taxon>
        <taxon>Betaproteobacteria</taxon>
        <taxon>Neisseriales</taxon>
        <taxon>Chitinibacteraceae</taxon>
        <taxon>Amantichitinum</taxon>
    </lineage>
</organism>
<name>A0A0N0GL79_9NEIS</name>
<accession>A0A0N0GL79</accession>